<organism evidence="1 2">
    <name type="scientific">Phyllostomus discolor</name>
    <name type="common">pale spear-nosed bat</name>
    <dbReference type="NCBI Taxonomy" id="89673"/>
    <lineage>
        <taxon>Eukaryota</taxon>
        <taxon>Metazoa</taxon>
        <taxon>Chordata</taxon>
        <taxon>Craniata</taxon>
        <taxon>Vertebrata</taxon>
        <taxon>Euteleostomi</taxon>
        <taxon>Mammalia</taxon>
        <taxon>Eutheria</taxon>
        <taxon>Laurasiatheria</taxon>
        <taxon>Chiroptera</taxon>
        <taxon>Yangochiroptera</taxon>
        <taxon>Phyllostomidae</taxon>
        <taxon>Phyllostominae</taxon>
        <taxon>Phyllostomus</taxon>
    </lineage>
</organism>
<evidence type="ECO:0000313" key="2">
    <source>
        <dbReference type="Proteomes" id="UP000664940"/>
    </source>
</evidence>
<accession>A0A834BE24</accession>
<dbReference type="Proteomes" id="UP000664940">
    <property type="component" value="Unassembled WGS sequence"/>
</dbReference>
<dbReference type="AlphaFoldDB" id="A0A834BE24"/>
<name>A0A834BE24_9CHIR</name>
<dbReference type="EMBL" id="JABVXQ010000001">
    <property type="protein sequence ID" value="KAF6130983.1"/>
    <property type="molecule type" value="Genomic_DNA"/>
</dbReference>
<protein>
    <submittedName>
        <fullName evidence="1">Uncharacterized protein</fullName>
    </submittedName>
</protein>
<gene>
    <name evidence="1" type="ORF">HJG60_007907</name>
</gene>
<reference evidence="1 2" key="1">
    <citation type="journal article" date="2020" name="Nature">
        <title>Six reference-quality genomes reveal evolution of bat adaptations.</title>
        <authorList>
            <person name="Jebb D."/>
            <person name="Huang Z."/>
            <person name="Pippel M."/>
            <person name="Hughes G.M."/>
            <person name="Lavrichenko K."/>
            <person name="Devanna P."/>
            <person name="Winkler S."/>
            <person name="Jermiin L.S."/>
            <person name="Skirmuntt E.C."/>
            <person name="Katzourakis A."/>
            <person name="Burkitt-Gray L."/>
            <person name="Ray D.A."/>
            <person name="Sullivan K.A.M."/>
            <person name="Roscito J.G."/>
            <person name="Kirilenko B.M."/>
            <person name="Davalos L.M."/>
            <person name="Corthals A.P."/>
            <person name="Power M.L."/>
            <person name="Jones G."/>
            <person name="Ransome R.D."/>
            <person name="Dechmann D.K.N."/>
            <person name="Locatelli A.G."/>
            <person name="Puechmaille S.J."/>
            <person name="Fedrigo O."/>
            <person name="Jarvis E.D."/>
            <person name="Hiller M."/>
            <person name="Vernes S.C."/>
            <person name="Myers E.W."/>
            <person name="Teeling E.C."/>
        </authorList>
    </citation>
    <scope>NUCLEOTIDE SEQUENCE [LARGE SCALE GENOMIC DNA]</scope>
    <source>
        <strain evidence="1">Bat1K_MPI-CBG_1</strain>
    </source>
</reference>
<sequence length="126" mass="14822">MYIMCGHRQLFFFQCGPETPEGWAHLHLAISMLLQMIRFHSFLWSSNIPLCRCNNFLKKIIHLFLERGEERMKEAEKHQYVVTSHVPPTWDLAHNPGMCPDWELNQQPLVHRLALNPLSHTSQGYV</sequence>
<evidence type="ECO:0000313" key="1">
    <source>
        <dbReference type="EMBL" id="KAF6130983.1"/>
    </source>
</evidence>
<comment type="caution">
    <text evidence="1">The sequence shown here is derived from an EMBL/GenBank/DDBJ whole genome shotgun (WGS) entry which is preliminary data.</text>
</comment>
<proteinExistence type="predicted"/>